<protein>
    <submittedName>
        <fullName evidence="4">Putative nuclease of restriction endonuclease-like (RecB) superfamily</fullName>
    </submittedName>
</protein>
<accession>A0A318KUV1</accession>
<dbReference type="Pfam" id="PF06250">
    <property type="entry name" value="YhcG_C"/>
    <property type="match status" value="1"/>
</dbReference>
<dbReference type="InterPro" id="IPR009362">
    <property type="entry name" value="YhcG_C"/>
</dbReference>
<dbReference type="EMBL" id="QJKI01000006">
    <property type="protein sequence ID" value="PXX79485.1"/>
    <property type="molecule type" value="Genomic_DNA"/>
</dbReference>
<comment type="caution">
    <text evidence="4">The sequence shown here is derived from an EMBL/GenBank/DDBJ whole genome shotgun (WGS) entry which is preliminary data.</text>
</comment>
<reference evidence="4 5" key="1">
    <citation type="submission" date="2018-05" db="EMBL/GenBank/DDBJ databases">
        <title>Genomic Encyclopedia of Type Strains, Phase IV (KMG-IV): sequencing the most valuable type-strain genomes for metagenomic binning, comparative biology and taxonomic classification.</title>
        <authorList>
            <person name="Goeker M."/>
        </authorList>
    </citation>
    <scope>NUCLEOTIDE SEQUENCE [LARGE SCALE GENOMIC DNA]</scope>
    <source>
        <strain evidence="4 5">DSM 29661</strain>
    </source>
</reference>
<dbReference type="OrthoDB" id="9801263at2"/>
<dbReference type="InterPro" id="IPR053148">
    <property type="entry name" value="PD-DEXK-like_domain"/>
</dbReference>
<keyword evidence="5" id="KW-1185">Reference proteome</keyword>
<dbReference type="InterPro" id="IPR041527">
    <property type="entry name" value="YhcG_N"/>
</dbReference>
<dbReference type="GO" id="GO:0004519">
    <property type="term" value="F:endonuclease activity"/>
    <property type="evidence" value="ECO:0007669"/>
    <property type="project" value="UniProtKB-KW"/>
</dbReference>
<dbReference type="PANTHER" id="PTHR30547">
    <property type="entry name" value="UNCHARACTERIZED PROTEIN YHCG-RELATED"/>
    <property type="match status" value="1"/>
</dbReference>
<gene>
    <name evidence="4" type="ORF">DFR34_106121</name>
</gene>
<keyword evidence="4" id="KW-0255">Endonuclease</keyword>
<evidence type="ECO:0000259" key="2">
    <source>
        <dbReference type="Pfam" id="PF06250"/>
    </source>
</evidence>
<organism evidence="4 5">
    <name type="scientific">Rivihabitans pingtungensis</name>
    <dbReference type="NCBI Taxonomy" id="1054498"/>
    <lineage>
        <taxon>Bacteria</taxon>
        <taxon>Pseudomonadati</taxon>
        <taxon>Pseudomonadota</taxon>
        <taxon>Betaproteobacteria</taxon>
        <taxon>Neisseriales</taxon>
        <taxon>Aquaspirillaceae</taxon>
        <taxon>Rivihabitans</taxon>
    </lineage>
</organism>
<feature type="region of interest" description="Disordered" evidence="1">
    <location>
        <begin position="335"/>
        <end position="358"/>
    </location>
</feature>
<name>A0A318KUV1_9NEIS</name>
<feature type="compositionally biased region" description="Acidic residues" evidence="1">
    <location>
        <begin position="335"/>
        <end position="345"/>
    </location>
</feature>
<dbReference type="Gene3D" id="3.40.1350.10">
    <property type="match status" value="1"/>
</dbReference>
<dbReference type="PANTHER" id="PTHR30547:SF0">
    <property type="entry name" value="BLR8175 PROTEIN"/>
    <property type="match status" value="1"/>
</dbReference>
<keyword evidence="4" id="KW-0378">Hydrolase</keyword>
<proteinExistence type="predicted"/>
<evidence type="ECO:0000256" key="1">
    <source>
        <dbReference type="SAM" id="MobiDB-lite"/>
    </source>
</evidence>
<dbReference type="RefSeq" id="WP_110390397.1">
    <property type="nucleotide sequence ID" value="NZ_DAIMVG010000099.1"/>
</dbReference>
<evidence type="ECO:0000259" key="3">
    <source>
        <dbReference type="Pfam" id="PF17761"/>
    </source>
</evidence>
<sequence>MNKNVAVIPADYAAWLAEIKTRVTAARQRAALAANAELIRLYWQIGRDILERQARQGWGSKVIERLARDLREAFPEMKGFSSSNVKYMRYFAEHCPDLRFGQQPADQLPWFHLVTLLTKAQPADREWYAGKAIAEGWSRTTLELHIRNRLLQRQGQAITNFDARLPAPHSALAHETLKDPYLFDFLGLGDDAHEREIENALVRHITKFLLELGSGFAFVGRQFRLEVEGDEFFIDLLFYHTRLKCYVVVELKATAFKPEHAGQLNFYLTAVDRQVKAPDDKPTIGLLLCKTKKRTVAEYALSGIDKPIGVAEYELVRALPEMLIASLPTVEELESELEAIDDGESDLPVGQEEKGEQA</sequence>
<dbReference type="InterPro" id="IPR011856">
    <property type="entry name" value="tRNA_endonuc-like_dom_sf"/>
</dbReference>
<keyword evidence="4" id="KW-0540">Nuclease</keyword>
<dbReference type="Proteomes" id="UP000247555">
    <property type="component" value="Unassembled WGS sequence"/>
</dbReference>
<evidence type="ECO:0000313" key="4">
    <source>
        <dbReference type="EMBL" id="PXX79485.1"/>
    </source>
</evidence>
<dbReference type="AlphaFoldDB" id="A0A318KUV1"/>
<dbReference type="GO" id="GO:0003676">
    <property type="term" value="F:nucleic acid binding"/>
    <property type="evidence" value="ECO:0007669"/>
    <property type="project" value="InterPro"/>
</dbReference>
<feature type="domain" description="YhcG PDDEXK nuclease" evidence="2">
    <location>
        <begin position="175"/>
        <end position="327"/>
    </location>
</feature>
<evidence type="ECO:0000313" key="5">
    <source>
        <dbReference type="Proteomes" id="UP000247555"/>
    </source>
</evidence>
<feature type="domain" description="YhcG N-terminal" evidence="3">
    <location>
        <begin position="18"/>
        <end position="153"/>
    </location>
</feature>
<dbReference type="Pfam" id="PF17761">
    <property type="entry name" value="DUF1016_N"/>
    <property type="match status" value="1"/>
</dbReference>